<evidence type="ECO:0000313" key="4">
    <source>
        <dbReference type="Proteomes" id="UP000245533"/>
    </source>
</evidence>
<name>A0A316TXP3_9BACT</name>
<accession>A0A316TXP3</accession>
<keyword evidence="4" id="KW-1185">Reference proteome</keyword>
<dbReference type="SUPFAM" id="SSF69318">
    <property type="entry name" value="Integrin alpha N-terminal domain"/>
    <property type="match status" value="2"/>
</dbReference>
<dbReference type="InterPro" id="IPR013517">
    <property type="entry name" value="FG-GAP"/>
</dbReference>
<dbReference type="PANTHER" id="PTHR44103:SF1">
    <property type="entry name" value="PROPROTEIN CONVERTASE P"/>
    <property type="match status" value="1"/>
</dbReference>
<dbReference type="PANTHER" id="PTHR44103">
    <property type="entry name" value="PROPROTEIN CONVERTASE P"/>
    <property type="match status" value="1"/>
</dbReference>
<evidence type="ECO:0000256" key="2">
    <source>
        <dbReference type="SAM" id="SignalP"/>
    </source>
</evidence>
<evidence type="ECO:0000256" key="1">
    <source>
        <dbReference type="ARBA" id="ARBA00022729"/>
    </source>
</evidence>
<gene>
    <name evidence="3" type="ORF">DDZ15_00210</name>
</gene>
<dbReference type="EMBL" id="QGGB01000001">
    <property type="protein sequence ID" value="PWN08095.1"/>
    <property type="molecule type" value="Genomic_DNA"/>
</dbReference>
<dbReference type="PROSITE" id="PS51257">
    <property type="entry name" value="PROKAR_LIPOPROTEIN"/>
    <property type="match status" value="1"/>
</dbReference>
<organism evidence="3 4">
    <name type="scientific">Rhodohalobacter mucosus</name>
    <dbReference type="NCBI Taxonomy" id="2079485"/>
    <lineage>
        <taxon>Bacteria</taxon>
        <taxon>Pseudomonadati</taxon>
        <taxon>Balneolota</taxon>
        <taxon>Balneolia</taxon>
        <taxon>Balneolales</taxon>
        <taxon>Balneolaceae</taxon>
        <taxon>Rhodohalobacter</taxon>
    </lineage>
</organism>
<comment type="caution">
    <text evidence="3">The sequence shown here is derived from an EMBL/GenBank/DDBJ whole genome shotgun (WGS) entry which is preliminary data.</text>
</comment>
<dbReference type="AlphaFoldDB" id="A0A316TXP3"/>
<dbReference type="Proteomes" id="UP000245533">
    <property type="component" value="Unassembled WGS sequence"/>
</dbReference>
<feature type="chain" id="PRO_5016458584" evidence="2">
    <location>
        <begin position="25"/>
        <end position="601"/>
    </location>
</feature>
<proteinExistence type="predicted"/>
<reference evidence="3 4" key="1">
    <citation type="submission" date="2018-05" db="EMBL/GenBank/DDBJ databases">
        <title>Rhodohalobacter halophilus gen. nov., sp. nov., a moderately halophilic member of the family Balneolaceae.</title>
        <authorList>
            <person name="Liu Z.-W."/>
        </authorList>
    </citation>
    <scope>NUCLEOTIDE SEQUENCE [LARGE SCALE GENOMIC DNA]</scope>
    <source>
        <strain evidence="3 4">8A47</strain>
    </source>
</reference>
<feature type="signal peptide" evidence="2">
    <location>
        <begin position="1"/>
        <end position="24"/>
    </location>
</feature>
<keyword evidence="1 2" id="KW-0732">Signal</keyword>
<dbReference type="Pfam" id="PF13517">
    <property type="entry name" value="FG-GAP_3"/>
    <property type="match status" value="3"/>
</dbReference>
<sequence length="601" mass="66523">MVCPIRFCMLMMAAFVLFTACRSAGPLQKGEPEDQFIRDVTAYPVFNSEGDRISFPFMGGFNAPRPQFTDIDGDGDTDLFVQENTDEVIFFEYAETEEGFPLVWRSDEFLDLSVGEWFRFVDLDQDGDPDLLAEQPYSYIRYYRNEGTAKNPVFVPARDSLRDVNGEPIFSDRQNIPNVTDIDCDGFLDLFIGRLDGTLTRYESIGLDDEGVPQFELVTDRFENIEIVQQFGTMHGANSMAFQDIDGDGDQDLFWGDFFEPSILLLENEGSCGDPRFQNEPRPFPIGNPASTSGYNAPTLTDWDNDGDTDLFLGVLGGAYNAIETTAENFLFFEQENGDFTLQSEQFLTMIDIGEESIPAAGDIDGDGDIDILLANKIDPSDRRSSYVYILENRGTAAAPEFHLAGTLNFPDAYHYAPALADMDGDGLDDLILGNWKGNIALYRNNGSGFDLAQETLAELPRGSNAVPVTADIDADGDLDLLVGESGGGLLFFRNTGTPENPGFVLEQDAFSNVEVTHRSAPSLYDIDADGDLDLFLGSKQEGVQFYRNTGNPQEAVFQKEPLPFHVVSTQFITPRFADLNGDGDMEQLLGGRSGGVYLYR</sequence>
<dbReference type="InterPro" id="IPR028994">
    <property type="entry name" value="Integrin_alpha_N"/>
</dbReference>
<protein>
    <submittedName>
        <fullName evidence="3">VCBS repeat-containing protein</fullName>
    </submittedName>
</protein>
<dbReference type="Gene3D" id="2.130.10.130">
    <property type="entry name" value="Integrin alpha, N-terminal"/>
    <property type="match status" value="3"/>
</dbReference>
<evidence type="ECO:0000313" key="3">
    <source>
        <dbReference type="EMBL" id="PWN08095.1"/>
    </source>
</evidence>